<dbReference type="EMBL" id="CP024608">
    <property type="protein sequence ID" value="ATQ78085.1"/>
    <property type="molecule type" value="Genomic_DNA"/>
</dbReference>
<name>A0A2D2DSX8_9BURK</name>
<keyword evidence="3" id="KW-1185">Reference proteome</keyword>
<dbReference type="OrthoDB" id="8591592at2"/>
<protein>
    <submittedName>
        <fullName evidence="2">PEP-CTERM sorting domain-containing protein</fullName>
    </submittedName>
</protein>
<evidence type="ECO:0000313" key="3">
    <source>
        <dbReference type="Proteomes" id="UP000229897"/>
    </source>
</evidence>
<sequence length="265" mass="28062">MLALLPLLSWDQPWPRCLPARVEVPSLLATAERTTMKLAHKLLAMATIAMAAALPAASHAIEPIVVLNENFNDISTLNDWVLNNKSIPPGQPWSQGNAGVFPAPSGPASSYIAANFLSAQNGMGSIDNWLITPVVTLIGPSELSFFTRSASASGFGDTLEVRFSPGSGTDTGSFNTVLGVLGGISAYPTVWQQVISSLDHEGQGRFAFRYAGDASAANYIGIDAVVVTTVPEPGTYLMLLVGLGSLALLRRRQLTMNEPGRFSTC</sequence>
<dbReference type="NCBIfam" id="TIGR02595">
    <property type="entry name" value="PEP_CTERM"/>
    <property type="match status" value="1"/>
</dbReference>
<reference evidence="2" key="1">
    <citation type="submission" date="2017-10" db="EMBL/GenBank/DDBJ databases">
        <title>Massilia psychrophilum sp. nov., a novel purple-pigmented bacterium isolated from Tianshan glacier, Xinjiang Municipality, China.</title>
        <authorList>
            <person name="Wang H."/>
        </authorList>
    </citation>
    <scope>NUCLEOTIDE SEQUENCE [LARGE SCALE GENOMIC DNA]</scope>
    <source>
        <strain evidence="2">B2</strain>
    </source>
</reference>
<organism evidence="2 3">
    <name type="scientific">Massilia violaceinigra</name>
    <dbReference type="NCBI Taxonomy" id="2045208"/>
    <lineage>
        <taxon>Bacteria</taxon>
        <taxon>Pseudomonadati</taxon>
        <taxon>Pseudomonadota</taxon>
        <taxon>Betaproteobacteria</taxon>
        <taxon>Burkholderiales</taxon>
        <taxon>Oxalobacteraceae</taxon>
        <taxon>Telluria group</taxon>
        <taxon>Massilia</taxon>
    </lineage>
</organism>
<feature type="domain" description="Ice-binding protein C-terminal" evidence="1">
    <location>
        <begin position="229"/>
        <end position="252"/>
    </location>
</feature>
<gene>
    <name evidence="2" type="ORF">CR152_28925</name>
</gene>
<evidence type="ECO:0000259" key="1">
    <source>
        <dbReference type="Pfam" id="PF07589"/>
    </source>
</evidence>
<dbReference type="InterPro" id="IPR013424">
    <property type="entry name" value="Ice-binding_C"/>
</dbReference>
<dbReference type="NCBIfam" id="NF038128">
    <property type="entry name" value="choice_anch_J"/>
    <property type="match status" value="1"/>
</dbReference>
<dbReference type="Proteomes" id="UP000229897">
    <property type="component" value="Chromosome"/>
</dbReference>
<dbReference type="Gene3D" id="2.60.120.200">
    <property type="match status" value="1"/>
</dbReference>
<proteinExistence type="predicted"/>
<evidence type="ECO:0000313" key="2">
    <source>
        <dbReference type="EMBL" id="ATQ78085.1"/>
    </source>
</evidence>
<dbReference type="Pfam" id="PF07589">
    <property type="entry name" value="PEP-CTERM"/>
    <property type="match status" value="1"/>
</dbReference>
<dbReference type="AlphaFoldDB" id="A0A2D2DSX8"/>
<dbReference type="KEGG" id="mass:CR152_28925"/>
<accession>A0A2D2DSX8</accession>